<dbReference type="Gene3D" id="1.10.10.970">
    <property type="entry name" value="RNA 2'-phosphotransferase, Tpt1/KptA family, N-terminal domain"/>
    <property type="match status" value="1"/>
</dbReference>
<protein>
    <recommendedName>
        <fullName evidence="3">2'-phosphotransferase</fullName>
        <ecNumber evidence="3">2.7.1.160</ecNumber>
    </recommendedName>
</protein>
<proteinExistence type="inferred from homology"/>
<dbReference type="EC" id="2.7.1.160" evidence="3"/>
<comment type="catalytic activity">
    <reaction evidence="6">
        <text>2'-phospho-[ligated tRNA] + NAD(+) = mature tRNA + ADP-alpha-D-ribose 1'',2''-cyclic phosphate + nicotinamide</text>
        <dbReference type="Rhea" id="RHEA:23324"/>
        <dbReference type="Rhea" id="RHEA-COMP:11106"/>
        <dbReference type="Rhea" id="RHEA-COMP:11107"/>
        <dbReference type="ChEBI" id="CHEBI:17154"/>
        <dbReference type="ChEBI" id="CHEBI:57540"/>
        <dbReference type="ChEBI" id="CHEBI:76596"/>
        <dbReference type="ChEBI" id="CHEBI:82883"/>
        <dbReference type="ChEBI" id="CHEBI:85027"/>
        <dbReference type="EC" id="2.7.1.160"/>
    </reaction>
</comment>
<keyword evidence="4" id="KW-0808">Transferase</keyword>
<dbReference type="GO" id="GO:0000215">
    <property type="term" value="F:tRNA 2'-phosphotransferase activity"/>
    <property type="evidence" value="ECO:0007669"/>
    <property type="project" value="UniProtKB-EC"/>
</dbReference>
<feature type="region of interest" description="Disordered" evidence="7">
    <location>
        <begin position="42"/>
        <end position="94"/>
    </location>
</feature>
<dbReference type="Proteomes" id="UP000039046">
    <property type="component" value="Unassembled WGS sequence"/>
</dbReference>
<organism evidence="8 9">
    <name type="scientific">[Torrubiella] hemipterigena</name>
    <dbReference type="NCBI Taxonomy" id="1531966"/>
    <lineage>
        <taxon>Eukaryota</taxon>
        <taxon>Fungi</taxon>
        <taxon>Dikarya</taxon>
        <taxon>Ascomycota</taxon>
        <taxon>Pezizomycotina</taxon>
        <taxon>Sordariomycetes</taxon>
        <taxon>Hypocreomycetidae</taxon>
        <taxon>Hypocreales</taxon>
        <taxon>Clavicipitaceae</taxon>
        <taxon>Clavicipitaceae incertae sedis</taxon>
        <taxon>'Torrubiella' clade</taxon>
    </lineage>
</organism>
<dbReference type="Pfam" id="PF01885">
    <property type="entry name" value="PTS_2-RNA"/>
    <property type="match status" value="1"/>
</dbReference>
<evidence type="ECO:0000256" key="6">
    <source>
        <dbReference type="ARBA" id="ARBA00047949"/>
    </source>
</evidence>
<dbReference type="HOGENOM" id="CLU_052998_0_1_1"/>
<keyword evidence="5" id="KW-0520">NAD</keyword>
<comment type="similarity">
    <text evidence="2">Belongs to the KptA/TPT1 family.</text>
</comment>
<evidence type="ECO:0000256" key="5">
    <source>
        <dbReference type="ARBA" id="ARBA00023027"/>
    </source>
</evidence>
<dbReference type="PANTHER" id="PTHR12684">
    <property type="entry name" value="PUTATIVE PHOSPHOTRANSFERASE"/>
    <property type="match status" value="1"/>
</dbReference>
<dbReference type="AlphaFoldDB" id="A0A0A1TFZ3"/>
<dbReference type="Gene3D" id="3.20.170.30">
    <property type="match status" value="1"/>
</dbReference>
<feature type="compositionally biased region" description="Gly residues" evidence="7">
    <location>
        <begin position="79"/>
        <end position="90"/>
    </location>
</feature>
<dbReference type="STRING" id="1531966.A0A0A1TFZ3"/>
<name>A0A0A1TFZ3_9HYPO</name>
<feature type="compositionally biased region" description="Basic and acidic residues" evidence="7">
    <location>
        <begin position="61"/>
        <end position="73"/>
    </location>
</feature>
<accession>A0A0A1TFZ3</accession>
<dbReference type="InterPro" id="IPR002745">
    <property type="entry name" value="Ptrans_KptA/Tpt1"/>
</dbReference>
<dbReference type="SUPFAM" id="SSF56399">
    <property type="entry name" value="ADP-ribosylation"/>
    <property type="match status" value="1"/>
</dbReference>
<dbReference type="OrthoDB" id="419694at2759"/>
<evidence type="ECO:0000313" key="8">
    <source>
        <dbReference type="EMBL" id="CEJ89315.1"/>
    </source>
</evidence>
<dbReference type="GO" id="GO:0006388">
    <property type="term" value="P:tRNA splicing, via endonucleolytic cleavage and ligation"/>
    <property type="evidence" value="ECO:0007669"/>
    <property type="project" value="TreeGrafter"/>
</dbReference>
<comment type="function">
    <text evidence="1">Catalyzes the last step of tRNA splicing, the transfer of the splice junction 2'-phosphate from ligated tRNA to NAD to produce ADP-ribose 1''-2'' cyclic phosphate.</text>
</comment>
<dbReference type="EMBL" id="CDHN01000002">
    <property type="protein sequence ID" value="CEJ89315.1"/>
    <property type="molecule type" value="Genomic_DNA"/>
</dbReference>
<evidence type="ECO:0000256" key="1">
    <source>
        <dbReference type="ARBA" id="ARBA00003343"/>
    </source>
</evidence>
<reference evidence="8 9" key="1">
    <citation type="journal article" date="2015" name="Genome Announc.">
        <title>Draft Genome Sequence and Gene Annotation of the Entomopathogenic Fungus Verticillium hemipterigenum.</title>
        <authorList>
            <person name="Horn F."/>
            <person name="Habel A."/>
            <person name="Scharf D.H."/>
            <person name="Dworschak J."/>
            <person name="Brakhage A.A."/>
            <person name="Guthke R."/>
            <person name="Hertweck C."/>
            <person name="Linde J."/>
        </authorList>
    </citation>
    <scope>NUCLEOTIDE SEQUENCE [LARGE SCALE GENOMIC DNA]</scope>
</reference>
<feature type="region of interest" description="Disordered" evidence="7">
    <location>
        <begin position="316"/>
        <end position="346"/>
    </location>
</feature>
<keyword evidence="9" id="KW-1185">Reference proteome</keyword>
<feature type="compositionally biased region" description="Polar residues" evidence="7">
    <location>
        <begin position="50"/>
        <end position="60"/>
    </location>
</feature>
<dbReference type="PANTHER" id="PTHR12684:SF2">
    <property type="entry name" value="TRNA 2'-PHOSPHOTRANSFERASE 1"/>
    <property type="match status" value="1"/>
</dbReference>
<evidence type="ECO:0000313" key="9">
    <source>
        <dbReference type="Proteomes" id="UP000039046"/>
    </source>
</evidence>
<gene>
    <name evidence="8" type="ORF">VHEMI05164</name>
</gene>
<evidence type="ECO:0000256" key="2">
    <source>
        <dbReference type="ARBA" id="ARBA00009836"/>
    </source>
</evidence>
<evidence type="ECO:0000256" key="7">
    <source>
        <dbReference type="SAM" id="MobiDB-lite"/>
    </source>
</evidence>
<sequence length="346" mass="37782">MRQSFRNHFNAIFSTSTLLPKLFYVAPQVRHLDIPHLLVSSKGQRRHNHSTMADSATNQLDHLDLQDRVEAKSNRRGGRGAGQGRGGARGSQGREVQVSKALSKLLRHQAENAGIKLDGEGYASLNEVLAWGPIRSLKVTLDEVKSVVATNEKQRFALKEKNSSAQDTEAMLSTNTVDYLIRANQGHSIKVDAAALMEPITLELGNIPPKVIHGTYFIFWKDIISGGGLKPMTRNHVHCSSGTPEEGAISGMRADAELMIEIDVEKSLQAGDKWWLSANGVVLTEGGEDGVLSSRFFKSVTGRKIDVGTLWQDGEEVADLPEGTQMRMPSGKTRGGGRGGHGQRRK</sequence>
<evidence type="ECO:0000256" key="4">
    <source>
        <dbReference type="ARBA" id="ARBA00022679"/>
    </source>
</evidence>
<evidence type="ECO:0000256" key="3">
    <source>
        <dbReference type="ARBA" id="ARBA00012007"/>
    </source>
</evidence>
<dbReference type="InterPro" id="IPR042080">
    <property type="entry name" value="RNA_2'-PTrans_N"/>
</dbReference>
<dbReference type="InterPro" id="IPR042081">
    <property type="entry name" value="RNA_2'-PTrans_C"/>
</dbReference>